<protein>
    <recommendedName>
        <fullName evidence="6">Peptidase S1 domain-containing protein</fullName>
    </recommendedName>
</protein>
<reference evidence="7 8" key="1">
    <citation type="submission" date="2022-01" db="EMBL/GenBank/DDBJ databases">
        <title>A chromosomal length assembly of Cordylochernes scorpioides.</title>
        <authorList>
            <person name="Zeh D."/>
            <person name="Zeh J."/>
        </authorList>
    </citation>
    <scope>NUCLEOTIDE SEQUENCE [LARGE SCALE GENOMIC DNA]</scope>
    <source>
        <strain evidence="7">IN4F17</strain>
        <tissue evidence="7">Whole Body</tissue>
    </source>
</reference>
<dbReference type="PROSITE" id="PS50240">
    <property type="entry name" value="TRYPSIN_DOM"/>
    <property type="match status" value="1"/>
</dbReference>
<dbReference type="InterPro" id="IPR033116">
    <property type="entry name" value="TRYPSIN_SER"/>
</dbReference>
<evidence type="ECO:0000256" key="3">
    <source>
        <dbReference type="ARBA" id="ARBA00022670"/>
    </source>
</evidence>
<dbReference type="InterPro" id="IPR009003">
    <property type="entry name" value="Peptidase_S1_PA"/>
</dbReference>
<dbReference type="SUPFAM" id="SSF50494">
    <property type="entry name" value="Trypsin-like serine proteases"/>
    <property type="match status" value="1"/>
</dbReference>
<evidence type="ECO:0000313" key="8">
    <source>
        <dbReference type="Proteomes" id="UP001235939"/>
    </source>
</evidence>
<evidence type="ECO:0000313" key="7">
    <source>
        <dbReference type="EMBL" id="UYV73381.1"/>
    </source>
</evidence>
<evidence type="ECO:0000256" key="4">
    <source>
        <dbReference type="ARBA" id="ARBA00022801"/>
    </source>
</evidence>
<dbReference type="InterPro" id="IPR043504">
    <property type="entry name" value="Peptidase_S1_PA_chymotrypsin"/>
</dbReference>
<dbReference type="PANTHER" id="PTHR24264:SF65">
    <property type="entry name" value="SRCR DOMAIN-CONTAINING PROTEIN"/>
    <property type="match status" value="1"/>
</dbReference>
<dbReference type="PROSITE" id="PS00135">
    <property type="entry name" value="TRYPSIN_SER"/>
    <property type="match status" value="1"/>
</dbReference>
<dbReference type="EMBL" id="CP092872">
    <property type="protein sequence ID" value="UYV73381.1"/>
    <property type="molecule type" value="Genomic_DNA"/>
</dbReference>
<keyword evidence="8" id="KW-1185">Reference proteome</keyword>
<dbReference type="SMART" id="SM00020">
    <property type="entry name" value="Tryp_SPc"/>
    <property type="match status" value="1"/>
</dbReference>
<keyword evidence="5" id="KW-0720">Serine protease</keyword>
<keyword evidence="4" id="KW-0378">Hydrolase</keyword>
<evidence type="ECO:0000256" key="1">
    <source>
        <dbReference type="ARBA" id="ARBA00004613"/>
    </source>
</evidence>
<dbReference type="InterPro" id="IPR050127">
    <property type="entry name" value="Serine_Proteases_S1"/>
</dbReference>
<dbReference type="PANTHER" id="PTHR24264">
    <property type="entry name" value="TRYPSIN-RELATED"/>
    <property type="match status" value="1"/>
</dbReference>
<evidence type="ECO:0000256" key="2">
    <source>
        <dbReference type="ARBA" id="ARBA00022525"/>
    </source>
</evidence>
<proteinExistence type="predicted"/>
<organism evidence="7 8">
    <name type="scientific">Cordylochernes scorpioides</name>
    <dbReference type="NCBI Taxonomy" id="51811"/>
    <lineage>
        <taxon>Eukaryota</taxon>
        <taxon>Metazoa</taxon>
        <taxon>Ecdysozoa</taxon>
        <taxon>Arthropoda</taxon>
        <taxon>Chelicerata</taxon>
        <taxon>Arachnida</taxon>
        <taxon>Pseudoscorpiones</taxon>
        <taxon>Cheliferoidea</taxon>
        <taxon>Chernetidae</taxon>
        <taxon>Cordylochernes</taxon>
    </lineage>
</organism>
<dbReference type="CDD" id="cd00190">
    <property type="entry name" value="Tryp_SPc"/>
    <property type="match status" value="1"/>
</dbReference>
<sequence>MKLCYVTDIAAADPSSAWQDQPLVWWSAYPQELDPHRCPLHRQIFHKTINKQLAVMCSPLFVLPQPSVWKVRLGEHNLKQQDPHERHVAVSVVHYYPWYKGYDQDLALMRLVDPIESSDHIRPLCLPSASTTNFTDKTCMASGWGKLDFGALTGYKVSAGPAEPRFFSEIVTAPSPFPSGLGTGKGGVTRSVTPKSDTGVSAGNNFKASDVLRVVDVKIYENDVCDRAYRPRFRIPIQQWHLCAGRLENGVRKGTCQAAISVCGFDITFLTISQDLKNLVHNKYHMISMTMSTFTTSDTMCTDQGDSGGPLQCQINGRWTLAGLTSFGSGCAKPGFPDVYTRVSHYLSWIKQTTGM</sequence>
<keyword evidence="2" id="KW-0964">Secreted</keyword>
<dbReference type="InterPro" id="IPR001254">
    <property type="entry name" value="Trypsin_dom"/>
</dbReference>
<name>A0ABY6KZ81_9ARAC</name>
<accession>A0ABY6KZ81</accession>
<dbReference type="Proteomes" id="UP001235939">
    <property type="component" value="Chromosome 10"/>
</dbReference>
<feature type="domain" description="Peptidase S1" evidence="6">
    <location>
        <begin position="54"/>
        <end position="355"/>
    </location>
</feature>
<dbReference type="Pfam" id="PF00089">
    <property type="entry name" value="Trypsin"/>
    <property type="match status" value="2"/>
</dbReference>
<feature type="non-terminal residue" evidence="7">
    <location>
        <position position="1"/>
    </location>
</feature>
<keyword evidence="3" id="KW-0645">Protease</keyword>
<evidence type="ECO:0000256" key="5">
    <source>
        <dbReference type="ARBA" id="ARBA00022825"/>
    </source>
</evidence>
<evidence type="ECO:0000259" key="6">
    <source>
        <dbReference type="PROSITE" id="PS50240"/>
    </source>
</evidence>
<comment type="subcellular location">
    <subcellularLocation>
        <location evidence="1">Secreted</location>
    </subcellularLocation>
</comment>
<dbReference type="Gene3D" id="2.40.10.10">
    <property type="entry name" value="Trypsin-like serine proteases"/>
    <property type="match status" value="3"/>
</dbReference>
<gene>
    <name evidence="7" type="ORF">LAZ67_10002969</name>
</gene>